<keyword evidence="5" id="KW-0677">Repeat</keyword>
<accession>A0A5B8HWM4</accession>
<evidence type="ECO:0000256" key="5">
    <source>
        <dbReference type="ARBA" id="ARBA00022737"/>
    </source>
</evidence>
<dbReference type="InterPro" id="IPR052459">
    <property type="entry name" value="TNFRSF_decoy_receptor"/>
</dbReference>
<feature type="domain" description="TNFR-Cys" evidence="8">
    <location>
        <begin position="756"/>
        <end position="803"/>
    </location>
</feature>
<evidence type="ECO:0000259" key="8">
    <source>
        <dbReference type="PROSITE" id="PS50050"/>
    </source>
</evidence>
<keyword evidence="3" id="KW-0053">Apoptosis</keyword>
<dbReference type="SMART" id="SM00208">
    <property type="entry name" value="TNFR"/>
    <property type="match status" value="2"/>
</dbReference>
<keyword evidence="4" id="KW-0732">Signal</keyword>
<dbReference type="PROSITE" id="PS50050">
    <property type="entry name" value="TNFR_NGFR_2"/>
    <property type="match status" value="1"/>
</dbReference>
<evidence type="ECO:0000256" key="4">
    <source>
        <dbReference type="ARBA" id="ARBA00022729"/>
    </source>
</evidence>
<dbReference type="GO" id="GO:0005576">
    <property type="term" value="C:extracellular region"/>
    <property type="evidence" value="ECO:0007669"/>
    <property type="project" value="UniProtKB-SubCell"/>
</dbReference>
<protein>
    <recommendedName>
        <fullName evidence="8">TNFR-Cys domain-containing protein</fullName>
    </recommendedName>
</protein>
<organism evidence="9">
    <name type="scientific">Mimiviridae sp. ChoanoV1</name>
    <dbReference type="NCBI Taxonomy" id="2596887"/>
    <lineage>
        <taxon>Viruses</taxon>
        <taxon>Varidnaviria</taxon>
        <taxon>Bamfordvirae</taxon>
        <taxon>Nucleocytoviricota</taxon>
        <taxon>Megaviricetes</taxon>
        <taxon>Imitervirales</taxon>
        <taxon>Schizomimiviridae</taxon>
    </lineage>
</organism>
<reference evidence="9" key="1">
    <citation type="submission" date="2018-11" db="EMBL/GenBank/DDBJ databases">
        <title>A distinct lineage of giant viruses engineers rhodopsin photosystems in predatory marine eukaryotes.</title>
        <authorList>
            <person name="Needham D.M."/>
            <person name="Yoshizawa S."/>
            <person name="Hosaka T."/>
            <person name="Poirier C."/>
            <person name="Choi C.-J."/>
            <person name="Hehenberger E."/>
            <person name="Irwin N.A.T."/>
            <person name="Wilken S."/>
            <person name="Yung C.-M."/>
            <person name="Bachy C."/>
            <person name="Kurihara R."/>
            <person name="Nakajima Y."/>
            <person name="Kojima K."/>
            <person name="Kimura-Someya T."/>
            <person name="Leonard G."/>
            <person name="Malmstrom R.R."/>
            <person name="Mende D."/>
            <person name="Olson D.K."/>
            <person name="Sudo Y."/>
            <person name="Sudek S."/>
            <person name="Richards T.A."/>
            <person name="DeLong E.F."/>
            <person name="Keeling P.J."/>
            <person name="Santoro A.E."/>
            <person name="Shirouzu M."/>
            <person name="Iwasaki W."/>
            <person name="Worden A.Z."/>
        </authorList>
    </citation>
    <scope>NUCLEOTIDE SEQUENCE</scope>
</reference>
<dbReference type="PANTHER" id="PTHR23097">
    <property type="entry name" value="TUMOR NECROSIS FACTOR RECEPTOR SUPERFAMILY MEMBER"/>
    <property type="match status" value="1"/>
</dbReference>
<gene>
    <name evidence="9" type="ORF">4_53</name>
</gene>
<sequence length="961" mass="108464">MLYIFLILLVILVVLNFFYSKKEKITNQPWWNSNPTVEDKYIDSLKKDIDDTIDSCSQKPSHYIETSNDDFSKISINNGEVKIPNINLKFKNGTQKNIIKKYGTYKNNLEKPNSERTPNEKNYVGDTSIKDILSPIGITGWKGKKGAAGSSQINVYQGKEIDDNYLQSFDKENNSEVNDLKDNINTLEDYYKYQILKKKNYVNSEIAEEDYLDQKKINGSEYDDTRFIDKSDGRYYDGEKYIFLPGHKEENIGLRELSTINKIGFSDLFGKPHNIQKKTDNLVSRSFHSEDTVIQNVIKNGKSIIGSSNCESNKECYPIDSTTKLPLLTSASCKPCPVGLMSTYEFTKPGSKPVKYFGNIGGFYTGKGNPDDNKDSLTTIKKNNKDGYEVCKLCDYQAGCRYDEMGRPRDTHFEAQSCVNGNNRICKPCRICKMGTEYVTTGCGEGGIAQDTECTVCSKCKEGTFKVAGCSNYNSFLDTYCVKSSDCIGKPTTTDKNDPNYYEDPGEGNRYYMTKEGYPGGHKFGGKGYKDGSGEDDFTPGEELPNPYFGKDRSCRKCDTCPEGTKMIGDGCIGYNSNKNTTCQRLIPVDKYVDKLQTCEKGKFFNRALLKEKLTYNFGAPSQSDNVDQRVLDFYNNDIEIRNKLEKEGKNVNDLKYYLENPIPNFSDDDIKQMACVECKKCEPGTFKNPKNGGCIADNNTICLKKTDCKPYEILLDEGDHLTDRSCGSCKCPPDKFGIAVCKDNQIVSGCEIRTQCKEDEFKFDNPVQYNNVTKDTICKKCKKCPPNSFELAKCKDSTDTVCKNHKICGPNQYVVKKGTDISDTICKCLDGYKLPKDEFGMEKIDAPDCIPSKGKCWTNPCHPNAKCYDRFDANGKFIEYVCRCNNEEGYIETELLGVGQQGCRNIPTKHSHNLLGLAPATDYGLSDKINQIMTHTDGDYHRKLEGHHIHKNKNIIRDMV</sequence>
<evidence type="ECO:0000256" key="7">
    <source>
        <dbReference type="ARBA" id="ARBA00023180"/>
    </source>
</evidence>
<evidence type="ECO:0000256" key="6">
    <source>
        <dbReference type="ARBA" id="ARBA00023157"/>
    </source>
</evidence>
<evidence type="ECO:0000256" key="3">
    <source>
        <dbReference type="ARBA" id="ARBA00022703"/>
    </source>
</evidence>
<evidence type="ECO:0000313" key="9">
    <source>
        <dbReference type="EMBL" id="QDY52173.1"/>
    </source>
</evidence>
<name>A0A5B8HWM4_9VIRU</name>
<keyword evidence="6" id="KW-1015">Disulfide bond</keyword>
<dbReference type="Gene3D" id="2.10.50.10">
    <property type="entry name" value="Tumor Necrosis Factor Receptor, subunit A, domain 2"/>
    <property type="match status" value="1"/>
</dbReference>
<evidence type="ECO:0000256" key="1">
    <source>
        <dbReference type="ARBA" id="ARBA00004613"/>
    </source>
</evidence>
<comment type="subcellular location">
    <subcellularLocation>
        <location evidence="1">Secreted</location>
    </subcellularLocation>
</comment>
<keyword evidence="2" id="KW-0964">Secreted</keyword>
<dbReference type="InterPro" id="IPR001368">
    <property type="entry name" value="TNFR/NGFR_Cys_rich_reg"/>
</dbReference>
<dbReference type="PANTHER" id="PTHR23097:SF181">
    <property type="entry name" value="CASPASE-8-LIKE"/>
    <property type="match status" value="1"/>
</dbReference>
<evidence type="ECO:0000256" key="2">
    <source>
        <dbReference type="ARBA" id="ARBA00022525"/>
    </source>
</evidence>
<dbReference type="EMBL" id="MK250088">
    <property type="protein sequence ID" value="QDY52173.1"/>
    <property type="molecule type" value="Genomic_DNA"/>
</dbReference>
<proteinExistence type="predicted"/>
<keyword evidence="7" id="KW-0325">Glycoprotein</keyword>
<dbReference type="Pfam" id="PF00020">
    <property type="entry name" value="TNFR_c6"/>
    <property type="match status" value="1"/>
</dbReference>